<evidence type="ECO:0000313" key="2">
    <source>
        <dbReference type="Proteomes" id="UP000318478"/>
    </source>
</evidence>
<evidence type="ECO:0000313" key="1">
    <source>
        <dbReference type="EMBL" id="TWT77267.1"/>
    </source>
</evidence>
<dbReference type="AlphaFoldDB" id="A0A5C5YR98"/>
<comment type="caution">
    <text evidence="1">The sequence shown here is derived from an EMBL/GenBank/DDBJ whole genome shotgun (WGS) entry which is preliminary data.</text>
</comment>
<accession>A0A5C5YR98</accession>
<name>A0A5C5YR98_9BACT</name>
<keyword evidence="2" id="KW-1185">Reference proteome</keyword>
<proteinExistence type="predicted"/>
<protein>
    <submittedName>
        <fullName evidence="1">Uncharacterized protein</fullName>
    </submittedName>
</protein>
<gene>
    <name evidence="1" type="ORF">Pla123a_19240</name>
</gene>
<dbReference type="EMBL" id="SJPO01000004">
    <property type="protein sequence ID" value="TWT77267.1"/>
    <property type="molecule type" value="Genomic_DNA"/>
</dbReference>
<dbReference type="RefSeq" id="WP_146586263.1">
    <property type="nucleotide sequence ID" value="NZ_SJPO01000004.1"/>
</dbReference>
<reference evidence="1 2" key="1">
    <citation type="submission" date="2019-02" db="EMBL/GenBank/DDBJ databases">
        <title>Deep-cultivation of Planctomycetes and their phenomic and genomic characterization uncovers novel biology.</title>
        <authorList>
            <person name="Wiegand S."/>
            <person name="Jogler M."/>
            <person name="Boedeker C."/>
            <person name="Pinto D."/>
            <person name="Vollmers J."/>
            <person name="Rivas-Marin E."/>
            <person name="Kohn T."/>
            <person name="Peeters S.H."/>
            <person name="Heuer A."/>
            <person name="Rast P."/>
            <person name="Oberbeckmann S."/>
            <person name="Bunk B."/>
            <person name="Jeske O."/>
            <person name="Meyerdierks A."/>
            <person name="Storesund J.E."/>
            <person name="Kallscheuer N."/>
            <person name="Luecker S."/>
            <person name="Lage O.M."/>
            <person name="Pohl T."/>
            <person name="Merkel B.J."/>
            <person name="Hornburger P."/>
            <person name="Mueller R.-W."/>
            <person name="Bruemmer F."/>
            <person name="Labrenz M."/>
            <person name="Spormann A.M."/>
            <person name="Op Den Camp H."/>
            <person name="Overmann J."/>
            <person name="Amann R."/>
            <person name="Jetten M.S.M."/>
            <person name="Mascher T."/>
            <person name="Medema M.H."/>
            <person name="Devos D.P."/>
            <person name="Kaster A.-K."/>
            <person name="Ovreas L."/>
            <person name="Rohde M."/>
            <person name="Galperin M.Y."/>
            <person name="Jogler C."/>
        </authorList>
    </citation>
    <scope>NUCLEOTIDE SEQUENCE [LARGE SCALE GENOMIC DNA]</scope>
    <source>
        <strain evidence="1 2">Pla123a</strain>
    </source>
</reference>
<dbReference type="OrthoDB" id="225378at2"/>
<organism evidence="1 2">
    <name type="scientific">Posidoniimonas polymericola</name>
    <dbReference type="NCBI Taxonomy" id="2528002"/>
    <lineage>
        <taxon>Bacteria</taxon>
        <taxon>Pseudomonadati</taxon>
        <taxon>Planctomycetota</taxon>
        <taxon>Planctomycetia</taxon>
        <taxon>Pirellulales</taxon>
        <taxon>Lacipirellulaceae</taxon>
        <taxon>Posidoniimonas</taxon>
    </lineage>
</organism>
<dbReference type="Proteomes" id="UP000318478">
    <property type="component" value="Unassembled WGS sequence"/>
</dbReference>
<sequence length="385" mass="41555">MKAGKLAGRLVAAGIVAFTLGRTVSANGDLGGCGSDRWEVACGDSVESSRVRHDPVVGMFGDGGLVNPRANPLNGGLQVFFQNHAYKAAENNTALPQDRVGFNFNAMQDVYSGQSGGPVENDIYEYRLFGEKTLADGRLSVDLMVPFYTTSVYDYDPLDLALNGPSTDGSFGDLAFGFKWLVHESCASACSLGLRIEAPTGEEMVARGALSSFYTSLDDDVWHFTPYVANLWTPSDRTFIQSFLSYRLTSSSLQSSSGASSIREQSYFMGDISAGYWLFRNRCGRRLTGLATVLELHYTGAWDRETALNSGIAVDTSTNSIYGRTDRLSLTAGLSAFFGPRCSAGVAVAVPLRSKEVGIAGPAVVATDRAYDWAVLTQLTYYYGR</sequence>